<dbReference type="GO" id="GO:0005524">
    <property type="term" value="F:ATP binding"/>
    <property type="evidence" value="ECO:0007669"/>
    <property type="project" value="UniProtKB-UniRule"/>
</dbReference>
<keyword evidence="7 8" id="KW-0067">ATP-binding</keyword>
<proteinExistence type="inferred from homology"/>
<comment type="catalytic activity">
    <reaction evidence="7">
        <text>GTP + succinate + CoA = succinyl-CoA + GDP + phosphate</text>
        <dbReference type="Rhea" id="RHEA:22120"/>
        <dbReference type="ChEBI" id="CHEBI:30031"/>
        <dbReference type="ChEBI" id="CHEBI:37565"/>
        <dbReference type="ChEBI" id="CHEBI:43474"/>
        <dbReference type="ChEBI" id="CHEBI:57287"/>
        <dbReference type="ChEBI" id="CHEBI:57292"/>
        <dbReference type="ChEBI" id="CHEBI:58189"/>
    </reaction>
</comment>
<keyword evidence="6 7" id="KW-0460">Magnesium</keyword>
<dbReference type="PROSITE" id="PS50975">
    <property type="entry name" value="ATP_GRASP"/>
    <property type="match status" value="1"/>
</dbReference>
<feature type="binding site" evidence="7">
    <location>
        <position position="107"/>
    </location>
    <ligand>
        <name>ATP</name>
        <dbReference type="ChEBI" id="CHEBI:30616"/>
    </ligand>
</feature>
<evidence type="ECO:0000256" key="4">
    <source>
        <dbReference type="ARBA" id="ARBA00022723"/>
    </source>
</evidence>
<comment type="function">
    <text evidence="7">Succinyl-CoA synthetase functions in the citric acid cycle (TCA), coupling the hydrolysis of succinyl-CoA to the synthesis of either ATP or GTP and thus represents the only step of substrate-level phosphorylation in the TCA. The beta subunit provides nucleotide specificity of the enzyme and binds the substrate succinate, while the binding sites for coenzyme A and phosphate are found in the alpha subunit.</text>
</comment>
<feature type="binding site" evidence="7">
    <location>
        <position position="200"/>
    </location>
    <ligand>
        <name>Mg(2+)</name>
        <dbReference type="ChEBI" id="CHEBI:18420"/>
    </ligand>
</feature>
<dbReference type="UniPathway" id="UPA00223">
    <property type="reaction ID" value="UER00999"/>
</dbReference>
<dbReference type="Pfam" id="PF08442">
    <property type="entry name" value="ATP-grasp_2"/>
    <property type="match status" value="1"/>
</dbReference>
<dbReference type="AlphaFoldDB" id="W4LM51"/>
<evidence type="ECO:0000256" key="6">
    <source>
        <dbReference type="ARBA" id="ARBA00022842"/>
    </source>
</evidence>
<gene>
    <name evidence="7 10" type="primary">sucC</name>
    <name evidence="10" type="ORF">ETSY1_16390</name>
</gene>
<feature type="binding site" evidence="7">
    <location>
        <position position="265"/>
    </location>
    <ligand>
        <name>substrate</name>
        <note>ligand shared with subunit alpha</note>
    </ligand>
</feature>
<dbReference type="InterPro" id="IPR013650">
    <property type="entry name" value="ATP-grasp_succ-CoA_synth-type"/>
</dbReference>
<feature type="binding site" evidence="7">
    <location>
        <position position="102"/>
    </location>
    <ligand>
        <name>ATP</name>
        <dbReference type="ChEBI" id="CHEBI:30616"/>
    </ligand>
</feature>
<dbReference type="Pfam" id="PF00549">
    <property type="entry name" value="Ligase_CoA"/>
    <property type="match status" value="1"/>
</dbReference>
<accession>W4LM51</accession>
<feature type="binding site" evidence="7">
    <location>
        <position position="214"/>
    </location>
    <ligand>
        <name>Mg(2+)</name>
        <dbReference type="ChEBI" id="CHEBI:18420"/>
    </ligand>
</feature>
<dbReference type="NCBIfam" id="TIGR01016">
    <property type="entry name" value="sucCoAbeta"/>
    <property type="match status" value="1"/>
</dbReference>
<dbReference type="GO" id="GO:0004776">
    <property type="term" value="F:succinate-CoA ligase (GDP-forming) activity"/>
    <property type="evidence" value="ECO:0007669"/>
    <property type="project" value="RHEA"/>
</dbReference>
<dbReference type="InterPro" id="IPR005809">
    <property type="entry name" value="Succ_CoA_ligase-like_bsu"/>
</dbReference>
<feature type="binding site" evidence="7">
    <location>
        <begin position="322"/>
        <end position="324"/>
    </location>
    <ligand>
        <name>substrate</name>
        <note>ligand shared with subunit alpha</note>
    </ligand>
</feature>
<dbReference type="InterPro" id="IPR011761">
    <property type="entry name" value="ATP-grasp"/>
</dbReference>
<evidence type="ECO:0000256" key="3">
    <source>
        <dbReference type="ARBA" id="ARBA00022598"/>
    </source>
</evidence>
<dbReference type="GO" id="GO:0006099">
    <property type="term" value="P:tricarboxylic acid cycle"/>
    <property type="evidence" value="ECO:0007669"/>
    <property type="project" value="UniProtKB-UniRule"/>
</dbReference>
<dbReference type="Proteomes" id="UP000019141">
    <property type="component" value="Unassembled WGS sequence"/>
</dbReference>
<dbReference type="FunFam" id="3.30.470.20:FF:000002">
    <property type="entry name" value="Succinate--CoA ligase [ADP-forming] subunit beta"/>
    <property type="match status" value="1"/>
</dbReference>
<evidence type="ECO:0000259" key="9">
    <source>
        <dbReference type="PROSITE" id="PS50975"/>
    </source>
</evidence>
<evidence type="ECO:0000256" key="2">
    <source>
        <dbReference type="ARBA" id="ARBA00022532"/>
    </source>
</evidence>
<dbReference type="SUPFAM" id="SSF56059">
    <property type="entry name" value="Glutathione synthetase ATP-binding domain-like"/>
    <property type="match status" value="1"/>
</dbReference>
<dbReference type="NCBIfam" id="NF001913">
    <property type="entry name" value="PRK00696.1"/>
    <property type="match status" value="1"/>
</dbReference>
<comment type="subunit">
    <text evidence="7">Heterotetramer of two alpha and two beta subunits.</text>
</comment>
<dbReference type="Gene3D" id="3.30.1490.20">
    <property type="entry name" value="ATP-grasp fold, A domain"/>
    <property type="match status" value="1"/>
</dbReference>
<dbReference type="GO" id="GO:0005829">
    <property type="term" value="C:cytosol"/>
    <property type="evidence" value="ECO:0007669"/>
    <property type="project" value="TreeGrafter"/>
</dbReference>
<keyword evidence="3 7" id="KW-0436">Ligase</keyword>
<dbReference type="Gene3D" id="3.40.50.261">
    <property type="entry name" value="Succinyl-CoA synthetase domains"/>
    <property type="match status" value="1"/>
</dbReference>
<dbReference type="InterPro" id="IPR005811">
    <property type="entry name" value="SUCC_ACL_C"/>
</dbReference>
<feature type="binding site" evidence="7">
    <location>
        <begin position="53"/>
        <end position="55"/>
    </location>
    <ligand>
        <name>ATP</name>
        <dbReference type="ChEBI" id="CHEBI:30616"/>
    </ligand>
</feature>
<dbReference type="Gene3D" id="3.30.470.20">
    <property type="entry name" value="ATP-grasp fold, B domain"/>
    <property type="match status" value="1"/>
</dbReference>
<dbReference type="PIRSF" id="PIRSF001554">
    <property type="entry name" value="SucCS_beta"/>
    <property type="match status" value="1"/>
</dbReference>
<name>W4LM51_ENTF1</name>
<feature type="binding site" evidence="7">
    <location>
        <position position="46"/>
    </location>
    <ligand>
        <name>ATP</name>
        <dbReference type="ChEBI" id="CHEBI:30616"/>
    </ligand>
</feature>
<dbReference type="HAMAP" id="MF_00558">
    <property type="entry name" value="Succ_CoA_beta"/>
    <property type="match status" value="1"/>
</dbReference>
<evidence type="ECO:0000313" key="10">
    <source>
        <dbReference type="EMBL" id="ETW99057.1"/>
    </source>
</evidence>
<evidence type="ECO:0000256" key="1">
    <source>
        <dbReference type="ARBA" id="ARBA00009182"/>
    </source>
</evidence>
<dbReference type="GO" id="GO:0000287">
    <property type="term" value="F:magnesium ion binding"/>
    <property type="evidence" value="ECO:0007669"/>
    <property type="project" value="UniProtKB-UniRule"/>
</dbReference>
<feature type="domain" description="ATP-grasp" evidence="9">
    <location>
        <begin position="9"/>
        <end position="228"/>
    </location>
</feature>
<evidence type="ECO:0000256" key="7">
    <source>
        <dbReference type="HAMAP-Rule" id="MF_00558"/>
    </source>
</evidence>
<organism evidence="10 11">
    <name type="scientific">Entotheonella factor</name>
    <dbReference type="NCBI Taxonomy" id="1429438"/>
    <lineage>
        <taxon>Bacteria</taxon>
        <taxon>Pseudomonadati</taxon>
        <taxon>Nitrospinota/Tectimicrobiota group</taxon>
        <taxon>Candidatus Tectimicrobiota</taxon>
        <taxon>Candidatus Entotheonellia</taxon>
        <taxon>Candidatus Entotheonellales</taxon>
        <taxon>Candidatus Entotheonellaceae</taxon>
        <taxon>Candidatus Entotheonella</taxon>
    </lineage>
</organism>
<dbReference type="GO" id="GO:0042709">
    <property type="term" value="C:succinate-CoA ligase complex"/>
    <property type="evidence" value="ECO:0007669"/>
    <property type="project" value="UniProtKB-ARBA"/>
</dbReference>
<dbReference type="FunFam" id="3.40.50.261:FF:000001">
    <property type="entry name" value="Succinate--CoA ligase [ADP-forming] subunit beta"/>
    <property type="match status" value="1"/>
</dbReference>
<dbReference type="PANTHER" id="PTHR11815">
    <property type="entry name" value="SUCCINYL-COA SYNTHETASE BETA CHAIN"/>
    <property type="match status" value="1"/>
</dbReference>
<comment type="similarity">
    <text evidence="1 7">Belongs to the succinate/malate CoA ligase beta subunit family.</text>
</comment>
<dbReference type="GO" id="GO:0006104">
    <property type="term" value="P:succinyl-CoA metabolic process"/>
    <property type="evidence" value="ECO:0007669"/>
    <property type="project" value="TreeGrafter"/>
</dbReference>
<comment type="pathway">
    <text evidence="7">Carbohydrate metabolism; tricarboxylic acid cycle; succinate from succinyl-CoA (ligase route): step 1/1.</text>
</comment>
<keyword evidence="4 7" id="KW-0479">Metal-binding</keyword>
<dbReference type="PANTHER" id="PTHR11815:SF10">
    <property type="entry name" value="SUCCINATE--COA LIGASE [GDP-FORMING] SUBUNIT BETA, MITOCHONDRIAL"/>
    <property type="match status" value="1"/>
</dbReference>
<dbReference type="EMBL" id="AZHW01000487">
    <property type="protein sequence ID" value="ETW99057.1"/>
    <property type="molecule type" value="Genomic_DNA"/>
</dbReference>
<dbReference type="InterPro" id="IPR013815">
    <property type="entry name" value="ATP_grasp_subdomain_1"/>
</dbReference>
<comment type="caution">
    <text evidence="10">The sequence shown here is derived from an EMBL/GenBank/DDBJ whole genome shotgun (WGS) entry which is preliminary data.</text>
</comment>
<dbReference type="InterPro" id="IPR016102">
    <property type="entry name" value="Succinyl-CoA_synth-like"/>
</dbReference>
<dbReference type="InterPro" id="IPR017866">
    <property type="entry name" value="Succ-CoA_synthase_bsu_CS"/>
</dbReference>
<dbReference type="HOGENOM" id="CLU_037430_0_2_7"/>
<evidence type="ECO:0000256" key="8">
    <source>
        <dbReference type="PROSITE-ProRule" id="PRU00409"/>
    </source>
</evidence>
<dbReference type="SUPFAM" id="SSF52210">
    <property type="entry name" value="Succinyl-CoA synthetase domains"/>
    <property type="match status" value="1"/>
</dbReference>
<comment type="catalytic activity">
    <reaction evidence="7">
        <text>succinate + ATP + CoA = succinyl-CoA + ADP + phosphate</text>
        <dbReference type="Rhea" id="RHEA:17661"/>
        <dbReference type="ChEBI" id="CHEBI:30031"/>
        <dbReference type="ChEBI" id="CHEBI:30616"/>
        <dbReference type="ChEBI" id="CHEBI:43474"/>
        <dbReference type="ChEBI" id="CHEBI:57287"/>
        <dbReference type="ChEBI" id="CHEBI:57292"/>
        <dbReference type="ChEBI" id="CHEBI:456216"/>
        <dbReference type="EC" id="6.2.1.5"/>
    </reaction>
</comment>
<dbReference type="PATRIC" id="fig|1429438.4.peg.3233"/>
<dbReference type="EC" id="6.2.1.5" evidence="7"/>
<evidence type="ECO:0000256" key="5">
    <source>
        <dbReference type="ARBA" id="ARBA00022741"/>
    </source>
</evidence>
<dbReference type="GO" id="GO:0004775">
    <property type="term" value="F:succinate-CoA ligase (ADP-forming) activity"/>
    <property type="evidence" value="ECO:0007669"/>
    <property type="project" value="UniProtKB-UniRule"/>
</dbReference>
<keyword evidence="11" id="KW-1185">Reference proteome</keyword>
<evidence type="ECO:0000313" key="11">
    <source>
        <dbReference type="Proteomes" id="UP000019141"/>
    </source>
</evidence>
<protein>
    <recommendedName>
        <fullName evidence="7">Succinate--CoA ligase [ADP-forming] subunit beta</fullName>
        <ecNumber evidence="7">6.2.1.5</ecNumber>
    </recommendedName>
    <alternativeName>
        <fullName evidence="7">Succinyl-CoA synthetase subunit beta</fullName>
        <shortName evidence="7">SCS-beta</shortName>
    </alternativeName>
</protein>
<keyword evidence="5 7" id="KW-0547">Nucleotide-binding</keyword>
<reference evidence="10 11" key="1">
    <citation type="journal article" date="2014" name="Nature">
        <title>An environmental bacterial taxon with a large and distinct metabolic repertoire.</title>
        <authorList>
            <person name="Wilson M.C."/>
            <person name="Mori T."/>
            <person name="Ruckert C."/>
            <person name="Uria A.R."/>
            <person name="Helf M.J."/>
            <person name="Takada K."/>
            <person name="Gernert C."/>
            <person name="Steffens U.A."/>
            <person name="Heycke N."/>
            <person name="Schmitt S."/>
            <person name="Rinke C."/>
            <person name="Helfrich E.J."/>
            <person name="Brachmann A.O."/>
            <person name="Gurgui C."/>
            <person name="Wakimoto T."/>
            <person name="Kracht M."/>
            <person name="Crusemann M."/>
            <person name="Hentschel U."/>
            <person name="Abe I."/>
            <person name="Matsunaga S."/>
            <person name="Kalinowski J."/>
            <person name="Takeyama H."/>
            <person name="Piel J."/>
        </authorList>
    </citation>
    <scope>NUCLEOTIDE SEQUENCE [LARGE SCALE GENOMIC DNA]</scope>
    <source>
        <strain evidence="11">TSY1</strain>
    </source>
</reference>
<feature type="binding site" evidence="7">
    <location>
        <position position="99"/>
    </location>
    <ligand>
        <name>ATP</name>
        <dbReference type="ChEBI" id="CHEBI:30616"/>
    </ligand>
</feature>
<dbReference type="FunFam" id="3.30.1490.20:FF:000002">
    <property type="entry name" value="Succinate--CoA ligase [ADP-forming] subunit beta"/>
    <property type="match status" value="1"/>
</dbReference>
<dbReference type="PROSITE" id="PS01217">
    <property type="entry name" value="SUCCINYL_COA_LIG_3"/>
    <property type="match status" value="1"/>
</dbReference>
<sequence>MKIHEYQGKAILRQYAVPVPRGDMATTPEAARRAAESLGGSRWVVKAQIHAGGRGKGGGIRIANSLQEVENSTSEMLGAHLVTPQTGPQGQEVRRVLIEEGCDIDQELYCGLLVDRASGQPVIMVSPAGGMDIEEVAATTPENIFRESIDILLGLAPFQARRLALQLGFHLREQQRAFVTLMQQLYKAFCDKDCSLLEINPLIVTRSGDFLALDVKMQFDDNALFRHPDIADLRDTDEEDPLEVEASQYRLNYIKLSGNVGCIVNGAGLAMATLDLINQAGATAANFLDVSGAATSEMVENAFRILMADPEVKVVLINIFGGILRCDVFAEGLLKAVHTLKADLPIVVRMRGTNVEAGQRLLSESGLNFLLANDLAEVKEKIIEALGVQV</sequence>
<comment type="cofactor">
    <cofactor evidence="7">
        <name>Mg(2+)</name>
        <dbReference type="ChEBI" id="CHEBI:18420"/>
    </cofactor>
    <text evidence="7">Binds 1 Mg(2+) ion per subunit.</text>
</comment>
<keyword evidence="2 7" id="KW-0816">Tricarboxylic acid cycle</keyword>